<evidence type="ECO:0000256" key="2">
    <source>
        <dbReference type="ARBA" id="ARBA00046325"/>
    </source>
</evidence>
<evidence type="ECO:0000259" key="7">
    <source>
        <dbReference type="Pfam" id="PF22903"/>
    </source>
</evidence>
<feature type="transmembrane region" description="Helical" evidence="4">
    <location>
        <begin position="701"/>
        <end position="725"/>
    </location>
</feature>
<feature type="signal peptide" evidence="5">
    <location>
        <begin position="1"/>
        <end position="18"/>
    </location>
</feature>
<dbReference type="Pfam" id="PF22903">
    <property type="entry name" value="DA_C"/>
    <property type="match status" value="1"/>
</dbReference>
<dbReference type="InterPro" id="IPR054499">
    <property type="entry name" value="DA_C"/>
</dbReference>
<dbReference type="PANTHER" id="PTHR34814">
    <property type="entry name" value="NITROSOGUANIDINE RESISTANCE PROTEIN SNG1"/>
    <property type="match status" value="1"/>
</dbReference>
<dbReference type="Proteomes" id="UP000653565">
    <property type="component" value="Unassembled WGS sequence"/>
</dbReference>
<dbReference type="SUPFAM" id="SSF159245">
    <property type="entry name" value="AttH-like"/>
    <property type="match status" value="1"/>
</dbReference>
<keyword evidence="4" id="KW-0472">Membrane</keyword>
<feature type="transmembrane region" description="Helical" evidence="4">
    <location>
        <begin position="767"/>
        <end position="787"/>
    </location>
</feature>
<evidence type="ECO:0000256" key="5">
    <source>
        <dbReference type="SAM" id="SignalP"/>
    </source>
</evidence>
<feature type="domain" description="DUF3533" evidence="6">
    <location>
        <begin position="474"/>
        <end position="834"/>
    </location>
</feature>
<keyword evidence="1" id="KW-0413">Isomerase</keyword>
<feature type="domain" description="Diels-Alderase C-terminal" evidence="7">
    <location>
        <begin position="254"/>
        <end position="347"/>
    </location>
</feature>
<accession>A0A8H4EEK8</accession>
<feature type="region of interest" description="Disordered" evidence="3">
    <location>
        <begin position="903"/>
        <end position="924"/>
    </location>
</feature>
<feature type="transmembrane region" description="Helical" evidence="4">
    <location>
        <begin position="824"/>
        <end position="842"/>
    </location>
</feature>
<sequence length="924" mass="103064">MHTSILLCYLTLVALVKSWQPWPAHWLDDRASPLDGQIPLFTEQCQISNLTAFEMAKGRRMVDFTTNAMESFEAPKVTPLNSTAGEQWEFDGVSEDGMQSFVFGFYRDANYAILGTGNFRLSIEFAFANRTRFYEVYYPSRCVVEHCSVGTRGKWVDDAEGYSFSFQVNADMSEAVVFLDSPTVKGSVTIKSRSRPLTADGHVWPAQNASTEGVPFYHWSEPIPAGDVDVDVVIKDKPLVFRGMGGHERFWSAFSWFTCLTHLSAVRAMLGPYVLTSFSFTSNINPGEMRQSVLLFKDGLPVFRSTLTEPSEVDDYALVTKTYGGAITGTLKDKVTGYQLELVFPGQDVRDRDSGVRLPRRPILGSVVTAGDSETNIRARKAPKEKEPTEKAALGRIHRVQRGRISEVNFQISTYNPSIAPPRWSSLDLSKSPRQTEAGSMSLLPPQSTNSQTAHSTFRAGKWKAYIMPMIMAGFLLQLLFLGNMSYLFGALFKSTTRMHNLKILAIDFDGGDIGKAISSAYSNLKSDEFPSLEFGSSLEYRTPESVRVAVCDRGYWGAIYTHSGASERLLTAIEGDNTAAYNPSDAVTYIFNGAHYPAVASSLKGSLQTLLSVASKLYPLASPDAVKAVNMTNPMSAGALLNPFEGTAWDIMPTNQGTRVLLNTVSMVMPILMQFFFQMAMNGIMGNAKVLETQSKRDIYVFRLGSGKIYTFISALVTTGYFWAFREGWSVTFGQFFETWMCIWLYMDINYLLLDTVMGTVIPMQFLSFFVLTWVIVNIASTVYPFDLTPGFYHWSWALPAHDIWLLLVEIWSGCRSSLDKTLPILFAWWLVVHFSSAWSVRRRCLMAEVEAQRARPTGDKFTQYTTAQSQQSVLERMSTRASGQAAKERSSDNYDLEAYRLGESLPNGDASRTTTNAPLSTG</sequence>
<evidence type="ECO:0000259" key="6">
    <source>
        <dbReference type="Pfam" id="PF12051"/>
    </source>
</evidence>
<evidence type="ECO:0000256" key="1">
    <source>
        <dbReference type="ARBA" id="ARBA00023235"/>
    </source>
</evidence>
<feature type="compositionally biased region" description="Polar residues" evidence="3">
    <location>
        <begin position="912"/>
        <end position="924"/>
    </location>
</feature>
<dbReference type="PANTHER" id="PTHR34814:SF2">
    <property type="entry name" value="DUF3533 DOMAIN-CONTAINING PROTEIN"/>
    <property type="match status" value="1"/>
</dbReference>
<keyword evidence="4" id="KW-1133">Transmembrane helix</keyword>
<dbReference type="GO" id="GO:0016020">
    <property type="term" value="C:membrane"/>
    <property type="evidence" value="ECO:0007669"/>
    <property type="project" value="TreeGrafter"/>
</dbReference>
<keyword evidence="5" id="KW-0732">Signal</keyword>
<gene>
    <name evidence="9" type="ORF">CNMCM6805_003251</name>
</gene>
<comment type="similarity">
    <text evidence="2">Belongs to the Diels-Alderase family.</text>
</comment>
<dbReference type="EMBL" id="JAAAPX010000190">
    <property type="protein sequence ID" value="KAF4227289.1"/>
    <property type="molecule type" value="Genomic_DNA"/>
</dbReference>
<keyword evidence="4" id="KW-0812">Transmembrane</keyword>
<dbReference type="Pfam" id="PF12051">
    <property type="entry name" value="DUF3533"/>
    <property type="match status" value="1"/>
</dbReference>
<proteinExistence type="inferred from homology"/>
<feature type="transmembrane region" description="Helical" evidence="4">
    <location>
        <begin position="466"/>
        <end position="493"/>
    </location>
</feature>
<evidence type="ECO:0000313" key="9">
    <source>
        <dbReference type="EMBL" id="KAF4227289.1"/>
    </source>
</evidence>
<dbReference type="OrthoDB" id="2140105at2759"/>
<evidence type="ECO:0000256" key="4">
    <source>
        <dbReference type="SAM" id="Phobius"/>
    </source>
</evidence>
<evidence type="ECO:0008006" key="11">
    <source>
        <dbReference type="Google" id="ProtNLM"/>
    </source>
</evidence>
<dbReference type="InterPro" id="IPR022703">
    <property type="entry name" value="DUF3533"/>
</dbReference>
<dbReference type="AlphaFoldDB" id="A0A8H4EEK8"/>
<feature type="transmembrane region" description="Helical" evidence="4">
    <location>
        <begin position="737"/>
        <end position="755"/>
    </location>
</feature>
<reference evidence="9" key="2">
    <citation type="submission" date="2020-04" db="EMBL/GenBank/DDBJ databases">
        <authorList>
            <person name="Santos R.A.C."/>
            <person name="Steenwyk J.L."/>
            <person name="Rivero-Menendez O."/>
            <person name="Mead M.E."/>
            <person name="Silva L.P."/>
            <person name="Bastos R.W."/>
            <person name="Alastruey-Izquierdo A."/>
            <person name="Goldman G.H."/>
            <person name="Rokas A."/>
        </authorList>
    </citation>
    <scope>NUCLEOTIDE SEQUENCE</scope>
    <source>
        <strain evidence="9">CNM-CM6805</strain>
    </source>
</reference>
<feature type="region of interest" description="Disordered" evidence="3">
    <location>
        <begin position="425"/>
        <end position="455"/>
    </location>
</feature>
<evidence type="ECO:0000259" key="8">
    <source>
        <dbReference type="Pfam" id="PF24137"/>
    </source>
</evidence>
<protein>
    <recommendedName>
        <fullName evidence="11">DUF3533 domain-containing protein</fullName>
    </recommendedName>
</protein>
<feature type="chain" id="PRO_5044154874" description="DUF3533 domain-containing protein" evidence="5">
    <location>
        <begin position="19"/>
        <end position="924"/>
    </location>
</feature>
<reference evidence="9" key="1">
    <citation type="journal article" date="2020" name="bioRxiv">
        <title>Genomic and phenotypic heterogeneity of clinical isolates of the human pathogens Aspergillus fumigatus, Aspergillus lentulus and Aspergillus fumigatiaffinis.</title>
        <authorList>
            <person name="dos Santos R.A.C."/>
            <person name="Steenwyk J.L."/>
            <person name="Rivero-Menendez O."/>
            <person name="Mead M.E."/>
            <person name="Silva L.P."/>
            <person name="Bastos R.W."/>
            <person name="Alastruey-Izquierdo A."/>
            <person name="Goldman G.H."/>
            <person name="Rokas A."/>
        </authorList>
    </citation>
    <scope>NUCLEOTIDE SEQUENCE</scope>
    <source>
        <strain evidence="9">CNM-CM6805</strain>
    </source>
</reference>
<evidence type="ECO:0000256" key="3">
    <source>
        <dbReference type="SAM" id="MobiDB-lite"/>
    </source>
</evidence>
<feature type="domain" description="Diels-Alderase N-terminal" evidence="8">
    <location>
        <begin position="75"/>
        <end position="251"/>
    </location>
</feature>
<organism evidence="9 10">
    <name type="scientific">Aspergillus fumigatiaffinis</name>
    <dbReference type="NCBI Taxonomy" id="340414"/>
    <lineage>
        <taxon>Eukaryota</taxon>
        <taxon>Fungi</taxon>
        <taxon>Dikarya</taxon>
        <taxon>Ascomycota</taxon>
        <taxon>Pezizomycotina</taxon>
        <taxon>Eurotiomycetes</taxon>
        <taxon>Eurotiomycetidae</taxon>
        <taxon>Eurotiales</taxon>
        <taxon>Aspergillaceae</taxon>
        <taxon>Aspergillus</taxon>
        <taxon>Aspergillus subgen. Fumigati</taxon>
    </lineage>
</organism>
<keyword evidence="10" id="KW-1185">Reference proteome</keyword>
<dbReference type="GO" id="GO:0016853">
    <property type="term" value="F:isomerase activity"/>
    <property type="evidence" value="ECO:0007669"/>
    <property type="project" value="UniProtKB-KW"/>
</dbReference>
<dbReference type="InterPro" id="IPR053001">
    <property type="entry name" value="MNNG_permease-like"/>
</dbReference>
<evidence type="ECO:0000313" key="10">
    <source>
        <dbReference type="Proteomes" id="UP000653565"/>
    </source>
</evidence>
<feature type="compositionally biased region" description="Polar residues" evidence="3">
    <location>
        <begin position="427"/>
        <end position="455"/>
    </location>
</feature>
<dbReference type="InterPro" id="IPR056402">
    <property type="entry name" value="DA_N"/>
</dbReference>
<comment type="caution">
    <text evidence="9">The sequence shown here is derived from an EMBL/GenBank/DDBJ whole genome shotgun (WGS) entry which is preliminary data.</text>
</comment>
<name>A0A8H4EEK8_9EURO</name>
<dbReference type="Pfam" id="PF24137">
    <property type="entry name" value="DA_N"/>
    <property type="match status" value="1"/>
</dbReference>